<name>A0CE69_PARTE</name>
<proteinExistence type="predicted"/>
<protein>
    <submittedName>
        <fullName evidence="1">Uncharacterized protein</fullName>
    </submittedName>
</protein>
<dbReference type="HOGENOM" id="CLU_1252759_0_0_1"/>
<dbReference type="Proteomes" id="UP000000600">
    <property type="component" value="Unassembled WGS sequence"/>
</dbReference>
<dbReference type="EMBL" id="CT868064">
    <property type="protein sequence ID" value="CAK69086.1"/>
    <property type="molecule type" value="Genomic_DNA"/>
</dbReference>
<dbReference type="InParanoid" id="A0CE69"/>
<accession>A0CE69</accession>
<organism evidence="1 2">
    <name type="scientific">Paramecium tetraurelia</name>
    <dbReference type="NCBI Taxonomy" id="5888"/>
    <lineage>
        <taxon>Eukaryota</taxon>
        <taxon>Sar</taxon>
        <taxon>Alveolata</taxon>
        <taxon>Ciliophora</taxon>
        <taxon>Intramacronucleata</taxon>
        <taxon>Oligohymenophorea</taxon>
        <taxon>Peniculida</taxon>
        <taxon>Parameciidae</taxon>
        <taxon>Paramecium</taxon>
    </lineage>
</organism>
<reference evidence="1 2" key="1">
    <citation type="journal article" date="2006" name="Nature">
        <title>Global trends of whole-genome duplications revealed by the ciliate Paramecium tetraurelia.</title>
        <authorList>
            <consortium name="Genoscope"/>
            <person name="Aury J.-M."/>
            <person name="Jaillon O."/>
            <person name="Duret L."/>
            <person name="Noel B."/>
            <person name="Jubin C."/>
            <person name="Porcel B.M."/>
            <person name="Segurens B."/>
            <person name="Daubin V."/>
            <person name="Anthouard V."/>
            <person name="Aiach N."/>
            <person name="Arnaiz O."/>
            <person name="Billaut A."/>
            <person name="Beisson J."/>
            <person name="Blanc I."/>
            <person name="Bouhouche K."/>
            <person name="Camara F."/>
            <person name="Duharcourt S."/>
            <person name="Guigo R."/>
            <person name="Gogendeau D."/>
            <person name="Katinka M."/>
            <person name="Keller A.-M."/>
            <person name="Kissmehl R."/>
            <person name="Klotz C."/>
            <person name="Koll F."/>
            <person name="Le Moue A."/>
            <person name="Lepere C."/>
            <person name="Malinsky S."/>
            <person name="Nowacki M."/>
            <person name="Nowak J.K."/>
            <person name="Plattner H."/>
            <person name="Poulain J."/>
            <person name="Ruiz F."/>
            <person name="Serrano V."/>
            <person name="Zagulski M."/>
            <person name="Dessen P."/>
            <person name="Betermier M."/>
            <person name="Weissenbach J."/>
            <person name="Scarpelli C."/>
            <person name="Schachter V."/>
            <person name="Sperling L."/>
            <person name="Meyer E."/>
            <person name="Cohen J."/>
            <person name="Wincker P."/>
        </authorList>
    </citation>
    <scope>NUCLEOTIDE SEQUENCE [LARGE SCALE GENOMIC DNA]</scope>
    <source>
        <strain evidence="1 2">Stock d4-2</strain>
    </source>
</reference>
<evidence type="ECO:0000313" key="2">
    <source>
        <dbReference type="Proteomes" id="UP000000600"/>
    </source>
</evidence>
<keyword evidence="2" id="KW-1185">Reference proteome</keyword>
<gene>
    <name evidence="1" type="ORF">GSPATT00037522001</name>
</gene>
<sequence>MLHYLNTKGGIKINVSTVPRPYFSNHQNEYITIPQSQTNKKGESNYLTGLRRNSKILFLKCLPPRKLGFNLLKVILIQINLLKERNANAIILKSRIQIAIQLKFNIVLAYINLMINQAENIEEEYQKLILLWFKLYNTRAFEVRIIEFDEYDLFVLNIRNEIITQWFDNKEFPLTAQSQVSKAGDFDSDPSVHSEVMETETFTLNQLKQQFKQKKQKKQYK</sequence>
<dbReference type="RefSeq" id="XP_001436483.1">
    <property type="nucleotide sequence ID" value="XM_001436446.1"/>
</dbReference>
<evidence type="ECO:0000313" key="1">
    <source>
        <dbReference type="EMBL" id="CAK69086.1"/>
    </source>
</evidence>
<dbReference type="AlphaFoldDB" id="A0CE69"/>
<dbReference type="KEGG" id="ptm:GSPATT00037522001"/>
<dbReference type="GeneID" id="5022268"/>